<proteinExistence type="predicted"/>
<dbReference type="AlphaFoldDB" id="X1CT16"/>
<dbReference type="GO" id="GO:0008237">
    <property type="term" value="F:metallopeptidase activity"/>
    <property type="evidence" value="ECO:0007669"/>
    <property type="project" value="InterPro"/>
</dbReference>
<reference evidence="2" key="1">
    <citation type="journal article" date="2014" name="Front. Microbiol.">
        <title>High frequency of phylogenetically diverse reductive dehalogenase-homologous genes in deep subseafloor sedimentary metagenomes.</title>
        <authorList>
            <person name="Kawai M."/>
            <person name="Futagami T."/>
            <person name="Toyoda A."/>
            <person name="Takaki Y."/>
            <person name="Nishi S."/>
            <person name="Hori S."/>
            <person name="Arai W."/>
            <person name="Tsubouchi T."/>
            <person name="Morono Y."/>
            <person name="Uchiyama I."/>
            <person name="Ito T."/>
            <person name="Fujiyama A."/>
            <person name="Inagaki F."/>
            <person name="Takami H."/>
        </authorList>
    </citation>
    <scope>NUCLEOTIDE SEQUENCE</scope>
    <source>
        <strain evidence="2">Expedition CK06-06</strain>
    </source>
</reference>
<dbReference type="SUPFAM" id="SSF111283">
    <property type="entry name" value="Putative modulator of DNA gyrase, PmbA/TldD"/>
    <property type="match status" value="1"/>
</dbReference>
<dbReference type="InterPro" id="IPR036059">
    <property type="entry name" value="TldD/PmbA_sf"/>
</dbReference>
<dbReference type="Gene3D" id="3.30.2290.10">
    <property type="entry name" value="PmbA/TldD superfamily"/>
    <property type="match status" value="1"/>
</dbReference>
<feature type="non-terminal residue" evidence="2">
    <location>
        <position position="171"/>
    </location>
</feature>
<gene>
    <name evidence="2" type="ORF">S01H4_45053</name>
</gene>
<dbReference type="Pfam" id="PF19290">
    <property type="entry name" value="PmbA_TldD_2nd"/>
    <property type="match status" value="1"/>
</dbReference>
<accession>X1CT16</accession>
<evidence type="ECO:0000259" key="1">
    <source>
        <dbReference type="Pfam" id="PF19290"/>
    </source>
</evidence>
<feature type="domain" description="Metalloprotease TldD/E central" evidence="1">
    <location>
        <begin position="111"/>
        <end position="170"/>
    </location>
</feature>
<dbReference type="InterPro" id="IPR035068">
    <property type="entry name" value="TldD/PmbA_N"/>
</dbReference>
<sequence length="171" mass="20011">MNDKSCNEIFSNFEEISNNFNRRNQYFDILYDSFSSINISKSHSTEDISVNLKKSGIVARTFNGTWNEIAFDDLSDLKKGINKLPKAKNKGEEITEYKGWKLNKEIIPKIPFSDIPIEEKIDKIREIYNFTQNYDERIVLSRVSYKETNTTRIFVNNEGSILRQVIPRVKL</sequence>
<comment type="caution">
    <text evidence="2">The sequence shown here is derived from an EMBL/GenBank/DDBJ whole genome shotgun (WGS) entry which is preliminary data.</text>
</comment>
<organism evidence="2">
    <name type="scientific">marine sediment metagenome</name>
    <dbReference type="NCBI Taxonomy" id="412755"/>
    <lineage>
        <taxon>unclassified sequences</taxon>
        <taxon>metagenomes</taxon>
        <taxon>ecological metagenomes</taxon>
    </lineage>
</organism>
<name>X1CT16_9ZZZZ</name>
<dbReference type="EMBL" id="BART01025050">
    <property type="protein sequence ID" value="GAG96107.1"/>
    <property type="molecule type" value="Genomic_DNA"/>
</dbReference>
<dbReference type="GO" id="GO:0006508">
    <property type="term" value="P:proteolysis"/>
    <property type="evidence" value="ECO:0007669"/>
    <property type="project" value="InterPro"/>
</dbReference>
<dbReference type="InterPro" id="IPR045570">
    <property type="entry name" value="Metalloprtase-TldD/E_cen_dom"/>
</dbReference>
<evidence type="ECO:0000313" key="2">
    <source>
        <dbReference type="EMBL" id="GAG96107.1"/>
    </source>
</evidence>
<protein>
    <recommendedName>
        <fullName evidence="1">Metalloprotease TldD/E central domain-containing protein</fullName>
    </recommendedName>
</protein>